<proteinExistence type="predicted"/>
<name>A0A2U3KS68_9BACT</name>
<gene>
    <name evidence="1" type="ORF">SBA1_460088</name>
</gene>
<dbReference type="EMBL" id="OMOD01000140">
    <property type="protein sequence ID" value="SPF42491.1"/>
    <property type="molecule type" value="Genomic_DNA"/>
</dbReference>
<dbReference type="AlphaFoldDB" id="A0A2U3KS68"/>
<sequence>MPSCTDPFTLQYVAGHDNIKTTMRYVHPGGCRPQAVGAAGGFAADGGAHRVQEVGAKSGAVGNTLTGLTC</sequence>
<protein>
    <submittedName>
        <fullName evidence="1">Uncharacterized protein</fullName>
    </submittedName>
</protein>
<evidence type="ECO:0000313" key="1">
    <source>
        <dbReference type="EMBL" id="SPF42491.1"/>
    </source>
</evidence>
<dbReference type="Proteomes" id="UP000238701">
    <property type="component" value="Unassembled WGS sequence"/>
</dbReference>
<evidence type="ECO:0000313" key="2">
    <source>
        <dbReference type="Proteomes" id="UP000238701"/>
    </source>
</evidence>
<organism evidence="1 2">
    <name type="scientific">Candidatus Sulfotelmatobacter kueseliae</name>
    <dbReference type="NCBI Taxonomy" id="2042962"/>
    <lineage>
        <taxon>Bacteria</taxon>
        <taxon>Pseudomonadati</taxon>
        <taxon>Acidobacteriota</taxon>
        <taxon>Terriglobia</taxon>
        <taxon>Terriglobales</taxon>
        <taxon>Candidatus Korobacteraceae</taxon>
        <taxon>Candidatus Sulfotelmatobacter</taxon>
    </lineage>
</organism>
<reference evidence="2" key="1">
    <citation type="submission" date="2018-02" db="EMBL/GenBank/DDBJ databases">
        <authorList>
            <person name="Hausmann B."/>
        </authorList>
    </citation>
    <scope>NUCLEOTIDE SEQUENCE [LARGE SCALE GENOMIC DNA]</scope>
    <source>
        <strain evidence="2">Peat soil MAG SbA1</strain>
    </source>
</reference>
<accession>A0A2U3KS68</accession>